<keyword evidence="1" id="KW-1133">Transmembrane helix</keyword>
<feature type="transmembrane region" description="Helical" evidence="1">
    <location>
        <begin position="260"/>
        <end position="280"/>
    </location>
</feature>
<dbReference type="PANTHER" id="PTHR32502">
    <property type="entry name" value="N-ACETYLGALACTOSAMINE PERMEASE II COMPONENT-RELATED"/>
    <property type="match status" value="1"/>
</dbReference>
<dbReference type="Proteomes" id="UP001623592">
    <property type="component" value="Unassembled WGS sequence"/>
</dbReference>
<evidence type="ECO:0000313" key="2">
    <source>
        <dbReference type="EMBL" id="MFL0252378.1"/>
    </source>
</evidence>
<organism evidence="2 3">
    <name type="scientific">Clostridium neuense</name>
    <dbReference type="NCBI Taxonomy" id="1728934"/>
    <lineage>
        <taxon>Bacteria</taxon>
        <taxon>Bacillati</taxon>
        <taxon>Bacillota</taxon>
        <taxon>Clostridia</taxon>
        <taxon>Eubacteriales</taxon>
        <taxon>Clostridiaceae</taxon>
        <taxon>Clostridium</taxon>
    </lineage>
</organism>
<comment type="caution">
    <text evidence="2">The sequence shown here is derived from an EMBL/GenBank/DDBJ whole genome shotgun (WGS) entry which is preliminary data.</text>
</comment>
<dbReference type="EMBL" id="JBJIAA010000016">
    <property type="protein sequence ID" value="MFL0252378.1"/>
    <property type="molecule type" value="Genomic_DNA"/>
</dbReference>
<accession>A0ABW8TIJ1</accession>
<dbReference type="RefSeq" id="WP_406789033.1">
    <property type="nucleotide sequence ID" value="NZ_JBJIAA010000016.1"/>
</dbReference>
<reference evidence="2 3" key="1">
    <citation type="submission" date="2024-11" db="EMBL/GenBank/DDBJ databases">
        <authorList>
            <person name="Heng Y.C."/>
            <person name="Lim A.C.H."/>
            <person name="Lee J.K.Y."/>
            <person name="Kittelmann S."/>
        </authorList>
    </citation>
    <scope>NUCLEOTIDE SEQUENCE [LARGE SCALE GENOMIC DNA]</scope>
    <source>
        <strain evidence="2 3">WILCCON 0114</strain>
    </source>
</reference>
<feature type="transmembrane region" description="Helical" evidence="1">
    <location>
        <begin position="233"/>
        <end position="254"/>
    </location>
</feature>
<feature type="transmembrane region" description="Helical" evidence="1">
    <location>
        <begin position="147"/>
        <end position="168"/>
    </location>
</feature>
<feature type="transmembrane region" description="Helical" evidence="1">
    <location>
        <begin position="75"/>
        <end position="93"/>
    </location>
</feature>
<sequence length="283" mass="31040">MMISKEIGDKEENNTEIITKKDLKKVFWRSLPFEISWNYVRQDHMGFAYSMAPIIEKLYKKNEDRAKALQRHMEFFNITVYFSTLVLGIVTAMEEKNASDPEFETESINSVKASLMGPLSGIGDSLFLGTLRVIAAGIGASLAKNGSILGAILFLLMYNIPAFAIRYYGMMKGYEIGTSLLMQIEKSGLMEKITKSTAILGLMTIGSMIATMVTVHVPLTIGVGHGATKVQGILDGIMPCLLPLGITFIIYYLLGKKINVTYLLIGIAVLSIVCTAFGILSPA</sequence>
<proteinExistence type="predicted"/>
<name>A0ABW8TIJ1_9CLOT</name>
<keyword evidence="1" id="KW-0472">Membrane</keyword>
<gene>
    <name evidence="2" type="ORF">ACJDT4_18370</name>
</gene>
<dbReference type="InterPro" id="IPR050303">
    <property type="entry name" value="GatZ_KbaZ_carbometab"/>
</dbReference>
<evidence type="ECO:0000313" key="3">
    <source>
        <dbReference type="Proteomes" id="UP001623592"/>
    </source>
</evidence>
<dbReference type="InterPro" id="IPR004704">
    <property type="entry name" value="PTS_IID_man"/>
</dbReference>
<dbReference type="PANTHER" id="PTHR32502:SF23">
    <property type="entry name" value="TRANSPORT PROTEIN, PTS SYSTEM"/>
    <property type="match status" value="1"/>
</dbReference>
<keyword evidence="1" id="KW-0812">Transmembrane</keyword>
<dbReference type="Pfam" id="PF03613">
    <property type="entry name" value="EIID-AGA"/>
    <property type="match status" value="1"/>
</dbReference>
<feature type="transmembrane region" description="Helical" evidence="1">
    <location>
        <begin position="198"/>
        <end position="221"/>
    </location>
</feature>
<dbReference type="PROSITE" id="PS51108">
    <property type="entry name" value="PTS_EIID"/>
    <property type="match status" value="1"/>
</dbReference>
<keyword evidence="3" id="KW-1185">Reference proteome</keyword>
<protein>
    <submittedName>
        <fullName evidence="2">PTS system mannose/fructose/sorbose family transporter subunit IID</fullName>
    </submittedName>
</protein>
<evidence type="ECO:0000256" key="1">
    <source>
        <dbReference type="SAM" id="Phobius"/>
    </source>
</evidence>